<dbReference type="CDD" id="cd08781">
    <property type="entry name" value="Death_UNC5-like"/>
    <property type="match status" value="1"/>
</dbReference>
<dbReference type="GO" id="GO:0005886">
    <property type="term" value="C:plasma membrane"/>
    <property type="evidence" value="ECO:0007669"/>
    <property type="project" value="UniProtKB-SubCell"/>
</dbReference>
<evidence type="ECO:0000256" key="5">
    <source>
        <dbReference type="ARBA" id="ARBA00023157"/>
    </source>
</evidence>
<dbReference type="Gene3D" id="1.10.533.10">
    <property type="entry name" value="Death Domain, Fas"/>
    <property type="match status" value="1"/>
</dbReference>
<organism evidence="12 13">
    <name type="scientific">Caenorhabditis bovis</name>
    <dbReference type="NCBI Taxonomy" id="2654633"/>
    <lineage>
        <taxon>Eukaryota</taxon>
        <taxon>Metazoa</taxon>
        <taxon>Ecdysozoa</taxon>
        <taxon>Nematoda</taxon>
        <taxon>Chromadorea</taxon>
        <taxon>Rhabditida</taxon>
        <taxon>Rhabditina</taxon>
        <taxon>Rhabditomorpha</taxon>
        <taxon>Rhabditoidea</taxon>
        <taxon>Rhabditidae</taxon>
        <taxon>Peloderinae</taxon>
        <taxon>Caenorhabditis</taxon>
    </lineage>
</organism>
<dbReference type="Pfam" id="PF00531">
    <property type="entry name" value="Death"/>
    <property type="match status" value="1"/>
</dbReference>
<dbReference type="Pfam" id="PF00090">
    <property type="entry name" value="TSP_1"/>
    <property type="match status" value="2"/>
</dbReference>
<comment type="function">
    <text evidence="9">Receptor for netrin required for axon guidance. Mediates axon repulsion of neuronal growth cones in the developing nervous system upon ligand binding.</text>
</comment>
<evidence type="ECO:0000256" key="4">
    <source>
        <dbReference type="ARBA" id="ARBA00023136"/>
    </source>
</evidence>
<evidence type="ECO:0000256" key="8">
    <source>
        <dbReference type="ARBA" id="ARBA00023319"/>
    </source>
</evidence>
<dbReference type="InterPro" id="IPR013783">
    <property type="entry name" value="Ig-like_fold"/>
</dbReference>
<dbReference type="InterPro" id="IPR000906">
    <property type="entry name" value="ZU5_dom"/>
</dbReference>
<dbReference type="FunFam" id="2.20.100.10:FF:000002">
    <property type="entry name" value="Unc-5 netrin receptor C"/>
    <property type="match status" value="1"/>
</dbReference>
<keyword evidence="3 9" id="KW-0217">Developmental protein</keyword>
<evidence type="ECO:0000259" key="11">
    <source>
        <dbReference type="PROSITE" id="PS50835"/>
    </source>
</evidence>
<dbReference type="Gene3D" id="2.60.220.30">
    <property type="match status" value="1"/>
</dbReference>
<dbReference type="AlphaFoldDB" id="A0A8S1FDA0"/>
<dbReference type="SMART" id="SM00408">
    <property type="entry name" value="IGc2"/>
    <property type="match status" value="1"/>
</dbReference>
<dbReference type="InterPro" id="IPR003598">
    <property type="entry name" value="Ig_sub2"/>
</dbReference>
<evidence type="ECO:0000259" key="10">
    <source>
        <dbReference type="PROSITE" id="PS50017"/>
    </source>
</evidence>
<dbReference type="PROSITE" id="PS50835">
    <property type="entry name" value="IG_LIKE"/>
    <property type="match status" value="1"/>
</dbReference>
<dbReference type="InterPro" id="IPR036179">
    <property type="entry name" value="Ig-like_dom_sf"/>
</dbReference>
<dbReference type="Pfam" id="PF25609">
    <property type="entry name" value="Unc5_NetrinR_N"/>
    <property type="match status" value="1"/>
</dbReference>
<dbReference type="SUPFAM" id="SSF47986">
    <property type="entry name" value="DEATH domain"/>
    <property type="match status" value="1"/>
</dbReference>
<accession>A0A8S1FDA0</accession>
<reference evidence="12 13" key="1">
    <citation type="submission" date="2020-04" db="EMBL/GenBank/DDBJ databases">
        <authorList>
            <person name="Laetsch R D."/>
            <person name="Stevens L."/>
            <person name="Kumar S."/>
            <person name="Blaxter L. M."/>
        </authorList>
    </citation>
    <scope>NUCLEOTIDE SEQUENCE [LARGE SCALE GENOMIC DNA]</scope>
</reference>
<dbReference type="InterPro" id="IPR003599">
    <property type="entry name" value="Ig_sub"/>
</dbReference>
<dbReference type="SMART" id="SM00409">
    <property type="entry name" value="IG"/>
    <property type="match status" value="1"/>
</dbReference>
<dbReference type="SMART" id="SM00209">
    <property type="entry name" value="TSP1"/>
    <property type="match status" value="2"/>
</dbReference>
<dbReference type="Pfam" id="PF00791">
    <property type="entry name" value="ZU5"/>
    <property type="match status" value="1"/>
</dbReference>
<name>A0A8S1FDA0_9PELO</name>
<evidence type="ECO:0000313" key="13">
    <source>
        <dbReference type="Proteomes" id="UP000494206"/>
    </source>
</evidence>
<dbReference type="SUPFAM" id="SSF82895">
    <property type="entry name" value="TSP-1 type 1 repeat"/>
    <property type="match status" value="1"/>
</dbReference>
<sequence length="920" mass="101401">MDEIAITEQPKSGYVVRNKPLRLTCRANQATKIRFKCSSKWIDENRVESTHGTEPATSTPFIEAFVEISRVDIDTSAHVDAFTCQCYASAEGDVNVVASDVATIHLAYMRKHFLKTPVAQRVAEGSTVQLPCQAPESDPKAQLTWYKDGEVIASDANVILASDGSLILSAARLSDSGNYSCEATNVANSRRTDSAQVHVYVDGGWSEWTEWVGTCHVDCALLRQYAHTIPDPHKVLPHQRRTRTCNNPAPLNGGAYCKGDEEATRNCKIACKLDGGWSSWSEWSACSSSCHRYRTRACTVPPPMNGGQPCFGDDLTTEQCPTQLCSTDSSRLIISDTAVYGSVASIFIVATFILAIIAMICCRKGKKGEKNVEKCGGIYYSEPPGVRRLLLEHQHGTLLGDHSSKISSCSQYFDPPPPLHPSTTMRSGKSVFSGYSSSRNAGSRAALIQEFSSGSSSGGKRTILRTSSSNCSDDDNYATLYDYMEDKSVLGLDTSQSIVAAQIDGSGARLSLAKSGARLTVPELAVEGEKMLYLAVSDTLSDQPHLPPHESSLSPVIVIGQCDVSSTSSLHSASSNILRRPVVVSFRHSASTFPRDNWQFNLYADEGAGWQKVVTVGEEDLNTNMFVQFEQPGKFGDGFGWCHVITYSLCRLMLAGQTRRNGLCSAKRVHLAIFGPSDPAAYRRSFELRAYCVPETGAAMESVWKQEENSRLLVESCDYILNEKGSLCICVEDLHNSYSLDGPDVVEIADTQHRWVAQNGLHCSLKFRPREINVSGHFSTRVIVYQKLSSTEPIVLHVSNEPELYDKTCEERERGNVIVQFHLPINIKEELAMLLDAPNDSHSDWRGLAKKMHYDRYLQFFASFPDCSPTSLLLDLWEASSFGSVRAVHDLLQTLRVMGRPDAVMVLERYLSSFPQIVSP</sequence>
<dbReference type="InterPro" id="IPR037936">
    <property type="entry name" value="UNC5A-D"/>
</dbReference>
<dbReference type="GO" id="GO:0008045">
    <property type="term" value="P:motor neuron axon guidance"/>
    <property type="evidence" value="ECO:0007669"/>
    <property type="project" value="TreeGrafter"/>
</dbReference>
<keyword evidence="9" id="KW-1133">Transmembrane helix</keyword>
<dbReference type="SUPFAM" id="SSF48726">
    <property type="entry name" value="Immunoglobulin"/>
    <property type="match status" value="1"/>
</dbReference>
<keyword evidence="6 9" id="KW-0675">Receptor</keyword>
<keyword evidence="4 9" id="KW-0472">Membrane</keyword>
<dbReference type="InterPro" id="IPR057755">
    <property type="entry name" value="UNC5A-D-like_N"/>
</dbReference>
<protein>
    <recommendedName>
        <fullName evidence="9">Netrin receptor UNC5</fullName>
    </recommendedName>
</protein>
<dbReference type="Proteomes" id="UP000494206">
    <property type="component" value="Unassembled WGS sequence"/>
</dbReference>
<feature type="domain" description="Death" evidence="10">
    <location>
        <begin position="830"/>
        <end position="911"/>
    </location>
</feature>
<dbReference type="PROSITE" id="PS50092">
    <property type="entry name" value="TSP1"/>
    <property type="match status" value="2"/>
</dbReference>
<keyword evidence="9" id="KW-0812">Transmembrane</keyword>
<evidence type="ECO:0000256" key="3">
    <source>
        <dbReference type="ARBA" id="ARBA00022473"/>
    </source>
</evidence>
<keyword evidence="7" id="KW-0325">Glycoprotein</keyword>
<dbReference type="InterPro" id="IPR036383">
    <property type="entry name" value="TSP1_rpt_sf"/>
</dbReference>
<evidence type="ECO:0000256" key="1">
    <source>
        <dbReference type="ARBA" id="ARBA00004479"/>
    </source>
</evidence>
<comment type="caution">
    <text evidence="12">The sequence shown here is derived from an EMBL/GenBank/DDBJ whole genome shotgun (WGS) entry which is preliminary data.</text>
</comment>
<evidence type="ECO:0000256" key="7">
    <source>
        <dbReference type="ARBA" id="ARBA00023180"/>
    </source>
</evidence>
<dbReference type="SMART" id="SM00218">
    <property type="entry name" value="ZU5"/>
    <property type="match status" value="1"/>
</dbReference>
<dbReference type="Gene3D" id="2.60.40.10">
    <property type="entry name" value="Immunoglobulins"/>
    <property type="match status" value="2"/>
</dbReference>
<feature type="transmembrane region" description="Helical" evidence="9">
    <location>
        <begin position="338"/>
        <end position="361"/>
    </location>
</feature>
<keyword evidence="13" id="KW-1185">Reference proteome</keyword>
<dbReference type="EMBL" id="CADEPM010000008">
    <property type="protein sequence ID" value="CAB3409051.1"/>
    <property type="molecule type" value="Genomic_DNA"/>
</dbReference>
<keyword evidence="8 9" id="KW-0393">Immunoglobulin domain</keyword>
<dbReference type="PROSITE" id="PS50017">
    <property type="entry name" value="DEATH_DOMAIN"/>
    <property type="match status" value="1"/>
</dbReference>
<comment type="subcellular location">
    <subcellularLocation>
        <location evidence="9">Cell membrane</location>
        <topology evidence="9">Single-pass type I membrane protein</topology>
    </subcellularLocation>
    <subcellularLocation>
        <location evidence="1">Membrane</location>
        <topology evidence="1">Single-pass type I membrane protein</topology>
    </subcellularLocation>
</comment>
<dbReference type="Gene3D" id="2.20.100.10">
    <property type="entry name" value="Thrombospondin type-1 (TSP1) repeat"/>
    <property type="match status" value="2"/>
</dbReference>
<feature type="domain" description="Ig-like" evidence="11">
    <location>
        <begin position="111"/>
        <end position="198"/>
    </location>
</feature>
<dbReference type="SMART" id="SM00005">
    <property type="entry name" value="DEATH"/>
    <property type="match status" value="1"/>
</dbReference>
<dbReference type="InterPro" id="IPR011029">
    <property type="entry name" value="DEATH-like_dom_sf"/>
</dbReference>
<dbReference type="Pfam" id="PF13895">
    <property type="entry name" value="Ig_2"/>
    <property type="match status" value="1"/>
</dbReference>
<dbReference type="GO" id="GO:0005042">
    <property type="term" value="F:netrin receptor activity"/>
    <property type="evidence" value="ECO:0007669"/>
    <property type="project" value="UniProtKB-UniRule"/>
</dbReference>
<evidence type="ECO:0000256" key="2">
    <source>
        <dbReference type="ARBA" id="ARBA00009844"/>
    </source>
</evidence>
<dbReference type="OrthoDB" id="5973910at2759"/>
<dbReference type="InterPro" id="IPR000884">
    <property type="entry name" value="TSP1_rpt"/>
</dbReference>
<dbReference type="PANTHER" id="PTHR12582:SF47">
    <property type="entry name" value="NETRIN RECEPTOR UNC-5"/>
    <property type="match status" value="1"/>
</dbReference>
<dbReference type="InterPro" id="IPR000488">
    <property type="entry name" value="Death_dom"/>
</dbReference>
<dbReference type="PANTHER" id="PTHR12582">
    <property type="entry name" value="NETRIN RECEPTOR UNC5"/>
    <property type="match status" value="1"/>
</dbReference>
<evidence type="ECO:0000256" key="6">
    <source>
        <dbReference type="ARBA" id="ARBA00023170"/>
    </source>
</evidence>
<keyword evidence="5" id="KW-1015">Disulfide bond</keyword>
<evidence type="ECO:0000256" key="9">
    <source>
        <dbReference type="RuleBase" id="RU367033"/>
    </source>
</evidence>
<dbReference type="InterPro" id="IPR007110">
    <property type="entry name" value="Ig-like_dom"/>
</dbReference>
<proteinExistence type="inferred from homology"/>
<evidence type="ECO:0000313" key="12">
    <source>
        <dbReference type="EMBL" id="CAB3409051.1"/>
    </source>
</evidence>
<gene>
    <name evidence="12" type="ORF">CBOVIS_LOCUS10748</name>
</gene>
<comment type="similarity">
    <text evidence="2 9">Belongs to the unc-5 family.</text>
</comment>